<reference evidence="4" key="1">
    <citation type="submission" date="2025-08" db="UniProtKB">
        <authorList>
            <consortium name="RefSeq"/>
        </authorList>
    </citation>
    <scope>IDENTIFICATION</scope>
</reference>
<evidence type="ECO:0000313" key="4">
    <source>
        <dbReference type="RefSeq" id="XP_008467672.3"/>
    </source>
</evidence>
<feature type="coiled-coil region" evidence="1">
    <location>
        <begin position="414"/>
        <end position="483"/>
    </location>
</feature>
<keyword evidence="3" id="KW-1185">Reference proteome</keyword>
<feature type="compositionally biased region" description="Polar residues" evidence="2">
    <location>
        <begin position="857"/>
        <end position="882"/>
    </location>
</feature>
<proteinExistence type="predicted"/>
<feature type="compositionally biased region" description="Acidic residues" evidence="2">
    <location>
        <begin position="1035"/>
        <end position="1051"/>
    </location>
</feature>
<gene>
    <name evidence="4" type="primary">LOC103505141</name>
</gene>
<feature type="coiled-coil region" evidence="1">
    <location>
        <begin position="276"/>
        <end position="350"/>
    </location>
</feature>
<dbReference type="PaxDb" id="121845-A0A1S3CV59"/>
<evidence type="ECO:0000256" key="1">
    <source>
        <dbReference type="SAM" id="Coils"/>
    </source>
</evidence>
<feature type="compositionally biased region" description="Basic residues" evidence="2">
    <location>
        <begin position="1408"/>
        <end position="1423"/>
    </location>
</feature>
<keyword evidence="1" id="KW-0175">Coiled coil</keyword>
<feature type="region of interest" description="Disordered" evidence="2">
    <location>
        <begin position="1594"/>
        <end position="1618"/>
    </location>
</feature>
<sequence>MALGRVEEYDPCSVSKVNNLTYEPTKIDEYEPTTLPLDEEYCPMPVKTNLPITYNPTKVYGGTNVCQSMPGGVRHPGWTNPTAQHPTIPKQLNPNIRLNKANLNPTEYKPAHKVISKNTVFIGNTVNPIALNQNANLIPMKPINVPPPTTSIDKTRIMSKLVNEKLLEIEKKKRQLLEEINRKKLLKIKEKCDEVALKKLEQKKLDLMEEINKKSNSVLKPIVNKVDGTSQANFDGIRKTVVDTTKTNVVCNQVTPVGPSNIKIKQEKLDTNTAPINNINEKLAALKKKQADLMSQIQSKLSKNTEMVIKEKADVTSKLEALERNKSALIQQLNKKQAEISNEAIVIKKEKVNPIESNVTGSATTSVVSNSENSSSSEKTVQIKQEKITLSEKPIVKMTEKSTIVQGTIRVKTVPAINEKLSDLEQKKAKLMAEIAAKSNKVGGVMTASVEKETLNEKLSRLAKEKEQLLANIEKKKNQTTAAPAISNKPIASVDMKRKLAPSVDMKSIPSQSARINEVKIKLEKEDNSSVQSNQIKIKQEKVDPDNAIAQVKPKIESQKQDTNSLQSMTPEDLAAKINELEKQKAQLMQTLAKKLPLHGNKSISPSKGTVSSPVSGHVKVTNVNPVKTNSKKPPVAIVKLAGQMKLKVNQQLSEITKKKMELMKQITSKSMNKSEAVKVEQSSSTTPVPVNVNNKLQELEKNKLKLLMEIHKKMTNKKIRDKENIVEKVPGDTNVIVKSRDQISEEIACKENTNTQACQKHDKELSAVTNDDATFKIPAVPALRPMMTKKSLGISRKNKIMKSKMKTSKHPRSGLKTILSRKKMSMLKRFRKLNALNALLSKSSLLNAMTPMVPSNEGQPTESPAKNSKSTQDSSVGDNPPSSDDTETVESSETNAVSAEPIEPINESNQDESTDDIEILDPPPPVPKELITIEDQTSQETEVTPKQEAKRAPIEENIDDSEKDMDSNEEETSSSEFITLKFIKVEKLSDLDANDVDNGDDKPNDGDGDVENNDADLSQMNQEPHGDSHSDVPGNDDQEELSDDKAEDDNVDNKDVNSETDIYVEDTFDATIYVDGTVETTVTRKDLKTIVADSGNFPLDPAEDDVVFLEETENSHSKTTIVPENNGKENESLNMFSKNAVRLSPRFGNSPVVARLILNNKRKLIRGCLKNDKNSKLMKPSESFKMSKFKFVRSTLLKPSCERSFGRKLVRNKQGKASIPHVEIHPSSLICPNSNKLRRRKLDAVSETKTELKPVERKFRKNPSAYKLENKPDRYKLDNSKTKLRTNAVYKTEEGPKGEPTSNATSKVINCNENARQSSVISKFKLVRKSNAKLSTYKTLPAKVINCNENARQSSVITKFKLVRKSNAKLSTYKTLPPSIRRQVVNRFQFTKVVNKLNSTSSEASHKYRTCNRKSIRRHSKSKAIDASQTKSSDARTSLGKLTKSKYKIWRVLTRTQSSDAKLNVKNASKPKEPRSQHEARYTNRILRLPTSRKYHLNNKSPSRSLMKTSQSKLNHSISKYRISSLPKANRLVSKYKMIRCTNQRERNKINLSHRRQDSSYPNRTMKVISLNGASYKVSSRSLRRKISACLEQEPQSSPLLPSPGPARKSFIGNTYL</sequence>
<protein>
    <submittedName>
        <fullName evidence="4">Nuclear anchorage protein 1-like</fullName>
    </submittedName>
</protein>
<evidence type="ECO:0000256" key="2">
    <source>
        <dbReference type="SAM" id="MobiDB-lite"/>
    </source>
</evidence>
<feature type="compositionally biased region" description="Basic and acidic residues" evidence="2">
    <location>
        <begin position="944"/>
        <end position="955"/>
    </location>
</feature>
<accession>A0A1S3CV59</accession>
<feature type="coiled-coil region" evidence="1">
    <location>
        <begin position="159"/>
        <end position="217"/>
    </location>
</feature>
<dbReference type="GeneID" id="103505141"/>
<feature type="region of interest" description="Disordered" evidence="2">
    <location>
        <begin position="1400"/>
        <end position="1439"/>
    </location>
</feature>
<dbReference type="Proteomes" id="UP000079169">
    <property type="component" value="Unplaced"/>
</dbReference>
<dbReference type="RefSeq" id="XP_008467672.3">
    <property type="nucleotide sequence ID" value="XM_008469450.3"/>
</dbReference>
<feature type="compositionally biased region" description="Acidic residues" evidence="2">
    <location>
        <begin position="910"/>
        <end position="920"/>
    </location>
</feature>
<dbReference type="KEGG" id="dci:103505141"/>
<organism evidence="3 4">
    <name type="scientific">Diaphorina citri</name>
    <name type="common">Asian citrus psyllid</name>
    <dbReference type="NCBI Taxonomy" id="121845"/>
    <lineage>
        <taxon>Eukaryota</taxon>
        <taxon>Metazoa</taxon>
        <taxon>Ecdysozoa</taxon>
        <taxon>Arthropoda</taxon>
        <taxon>Hexapoda</taxon>
        <taxon>Insecta</taxon>
        <taxon>Pterygota</taxon>
        <taxon>Neoptera</taxon>
        <taxon>Paraneoptera</taxon>
        <taxon>Hemiptera</taxon>
        <taxon>Sternorrhyncha</taxon>
        <taxon>Psylloidea</taxon>
        <taxon>Psyllidae</taxon>
        <taxon>Diaphorininae</taxon>
        <taxon>Diaphorina</taxon>
    </lineage>
</organism>
<feature type="compositionally biased region" description="Polar residues" evidence="2">
    <location>
        <begin position="1428"/>
        <end position="1437"/>
    </location>
</feature>
<feature type="compositionally biased region" description="Acidic residues" evidence="2">
    <location>
        <begin position="957"/>
        <end position="974"/>
    </location>
</feature>
<name>A0A1S3CV59_DIACI</name>
<feature type="region of interest" description="Disordered" evidence="2">
    <location>
        <begin position="851"/>
        <end position="1059"/>
    </location>
</feature>
<evidence type="ECO:0000313" key="3">
    <source>
        <dbReference type="Proteomes" id="UP000079169"/>
    </source>
</evidence>